<sequence length="155" mass="16415">MTSLNDIRPTATTHPTPEPPTSDRGRVVGWLLAAWSFSFACVHFAWALGWEGGLPGGTPPIADRPWFLAYDVAAGLLMVVAAPVAVAIGRGRAGRWLRRTTLVVAVLALLRGAPALAIDVATSEYSGVSFGSDVWFVLAGLGGLILLRLTRVPVR</sequence>
<keyword evidence="2" id="KW-0472">Membrane</keyword>
<dbReference type="Proteomes" id="UP000320209">
    <property type="component" value="Unassembled WGS sequence"/>
</dbReference>
<proteinExistence type="predicted"/>
<reference evidence="3 4" key="1">
    <citation type="submission" date="2019-06" db="EMBL/GenBank/DDBJ databases">
        <title>Sequencing the genomes of 1000 actinobacteria strains.</title>
        <authorList>
            <person name="Klenk H.-P."/>
        </authorList>
    </citation>
    <scope>NUCLEOTIDE SEQUENCE [LARGE SCALE GENOMIC DNA]</scope>
    <source>
        <strain evidence="3 4">DSM 25218</strain>
    </source>
</reference>
<organism evidence="3 4">
    <name type="scientific">Nocardioides albertanoniae</name>
    <dbReference type="NCBI Taxonomy" id="1175486"/>
    <lineage>
        <taxon>Bacteria</taxon>
        <taxon>Bacillati</taxon>
        <taxon>Actinomycetota</taxon>
        <taxon>Actinomycetes</taxon>
        <taxon>Propionibacteriales</taxon>
        <taxon>Nocardioidaceae</taxon>
        <taxon>Nocardioides</taxon>
    </lineage>
</organism>
<keyword evidence="2" id="KW-0812">Transmembrane</keyword>
<evidence type="ECO:0008006" key="5">
    <source>
        <dbReference type="Google" id="ProtNLM"/>
    </source>
</evidence>
<feature type="transmembrane region" description="Helical" evidence="2">
    <location>
        <begin position="27"/>
        <end position="47"/>
    </location>
</feature>
<feature type="region of interest" description="Disordered" evidence="1">
    <location>
        <begin position="1"/>
        <end position="22"/>
    </location>
</feature>
<keyword evidence="4" id="KW-1185">Reference proteome</keyword>
<evidence type="ECO:0000313" key="4">
    <source>
        <dbReference type="Proteomes" id="UP000320209"/>
    </source>
</evidence>
<protein>
    <recommendedName>
        <fullName evidence="5">DUF3995 domain-containing protein</fullName>
    </recommendedName>
</protein>
<keyword evidence="2" id="KW-1133">Transmembrane helix</keyword>
<gene>
    <name evidence="3" type="ORF">FB381_0231</name>
</gene>
<dbReference type="AlphaFoldDB" id="A0A543A1B3"/>
<evidence type="ECO:0000313" key="3">
    <source>
        <dbReference type="EMBL" id="TQL66377.1"/>
    </source>
</evidence>
<dbReference type="EMBL" id="VFOV01000001">
    <property type="protein sequence ID" value="TQL66377.1"/>
    <property type="molecule type" value="Genomic_DNA"/>
</dbReference>
<dbReference type="RefSeq" id="WP_141778589.1">
    <property type="nucleotide sequence ID" value="NZ_VFOV01000001.1"/>
</dbReference>
<name>A0A543A1B3_9ACTN</name>
<accession>A0A543A1B3</accession>
<evidence type="ECO:0000256" key="2">
    <source>
        <dbReference type="SAM" id="Phobius"/>
    </source>
</evidence>
<evidence type="ECO:0000256" key="1">
    <source>
        <dbReference type="SAM" id="MobiDB-lite"/>
    </source>
</evidence>
<dbReference type="OrthoDB" id="2881403at2"/>
<comment type="caution">
    <text evidence="3">The sequence shown here is derived from an EMBL/GenBank/DDBJ whole genome shotgun (WGS) entry which is preliminary data.</text>
</comment>
<feature type="transmembrane region" description="Helical" evidence="2">
    <location>
        <begin position="130"/>
        <end position="149"/>
    </location>
</feature>
<feature type="transmembrane region" description="Helical" evidence="2">
    <location>
        <begin position="100"/>
        <end position="118"/>
    </location>
</feature>
<feature type="transmembrane region" description="Helical" evidence="2">
    <location>
        <begin position="67"/>
        <end position="88"/>
    </location>
</feature>